<evidence type="ECO:0000256" key="20">
    <source>
        <dbReference type="PIRSR" id="PIRSR600829-1"/>
    </source>
</evidence>
<feature type="binding site" evidence="23">
    <location>
        <position position="79"/>
    </location>
    <ligand>
        <name>a divalent metal cation</name>
        <dbReference type="ChEBI" id="CHEBI:60240"/>
    </ligand>
</feature>
<feature type="binding site" evidence="21">
    <location>
        <position position="72"/>
    </location>
    <ligand>
        <name>substrate</name>
    </ligand>
</feature>
<evidence type="ECO:0000256" key="14">
    <source>
        <dbReference type="ARBA" id="ARBA00022842"/>
    </source>
</evidence>
<evidence type="ECO:0000256" key="21">
    <source>
        <dbReference type="PIRSR" id="PIRSR600829-2"/>
    </source>
</evidence>
<comment type="function">
    <text evidence="24">Catalyzes the ATP-dependent phosphorylation of sn-l,2-diacylglycerol (DAG) to phosphatidic acid. Involved in the recycling of diacylglycerol produced as a by-product during membrane-derived oligosaccharide (MDO) biosynthesis.</text>
</comment>
<evidence type="ECO:0000256" key="11">
    <source>
        <dbReference type="ARBA" id="ARBA00022741"/>
    </source>
</evidence>
<evidence type="ECO:0000256" key="17">
    <source>
        <dbReference type="ARBA" id="ARBA00023136"/>
    </source>
</evidence>
<protein>
    <recommendedName>
        <fullName evidence="4 24">Diacylglycerol kinase</fullName>
        <ecNumber evidence="3 24">2.7.1.107</ecNumber>
    </recommendedName>
</protein>
<reference evidence="25 26" key="1">
    <citation type="journal article" date="2015" name="Genome Announc.">
        <title>Draft Genome Sequences of Marine Isolates of Thalassomonas viridans and Thalassomonas actiniarum.</title>
        <authorList>
            <person name="Olonade I."/>
            <person name="van Zyl L.J."/>
            <person name="Trindade M."/>
        </authorList>
    </citation>
    <scope>NUCLEOTIDE SEQUENCE [LARGE SCALE GENOMIC DNA]</scope>
    <source>
        <strain evidence="25 26">XOM25</strain>
    </source>
</reference>
<dbReference type="GO" id="GO:0006654">
    <property type="term" value="P:phosphatidic acid biosynthetic process"/>
    <property type="evidence" value="ECO:0007669"/>
    <property type="project" value="InterPro"/>
</dbReference>
<feature type="binding site" evidence="22">
    <location>
        <position position="31"/>
    </location>
    <ligand>
        <name>ATP</name>
        <dbReference type="ChEBI" id="CHEBI:30616"/>
    </ligand>
</feature>
<keyword evidence="16 24" id="KW-0443">Lipid metabolism</keyword>
<feature type="binding site" evidence="22">
    <location>
        <position position="12"/>
    </location>
    <ligand>
        <name>ATP</name>
        <dbReference type="ChEBI" id="CHEBI:30616"/>
    </ligand>
</feature>
<reference evidence="25 26" key="2">
    <citation type="journal article" date="2022" name="Mar. Drugs">
        <title>Bioassay-Guided Fractionation Leads to the Detection of Cholic Acid Generated by the Rare Thalassomonas sp.</title>
        <authorList>
            <person name="Pheiffer F."/>
            <person name="Schneider Y.K."/>
            <person name="Hansen E.H."/>
            <person name="Andersen J.H."/>
            <person name="Isaksson J."/>
            <person name="Busche T."/>
            <person name="R C."/>
            <person name="Kalinowski J."/>
            <person name="Zyl L.V."/>
            <person name="Trindade M."/>
        </authorList>
    </citation>
    <scope>NUCLEOTIDE SEQUENCE [LARGE SCALE GENOMIC DNA]</scope>
    <source>
        <strain evidence="25 26">XOM25</strain>
    </source>
</reference>
<accession>A0AAE9Z505</accession>
<feature type="active site" description="Proton acceptor" evidence="20">
    <location>
        <position position="72"/>
    </location>
</feature>
<dbReference type="PANTHER" id="PTHR34299:SF1">
    <property type="entry name" value="DIACYLGLYCEROL KINASE"/>
    <property type="match status" value="1"/>
</dbReference>
<evidence type="ECO:0000256" key="6">
    <source>
        <dbReference type="ARBA" id="ARBA00022516"/>
    </source>
</evidence>
<keyword evidence="15 24" id="KW-1133">Transmembrane helix</keyword>
<organism evidence="25 26">
    <name type="scientific">Thalassomonas viridans</name>
    <dbReference type="NCBI Taxonomy" id="137584"/>
    <lineage>
        <taxon>Bacteria</taxon>
        <taxon>Pseudomonadati</taxon>
        <taxon>Pseudomonadota</taxon>
        <taxon>Gammaproteobacteria</taxon>
        <taxon>Alteromonadales</taxon>
        <taxon>Colwelliaceae</taxon>
        <taxon>Thalassomonas</taxon>
    </lineage>
</organism>
<evidence type="ECO:0000256" key="4">
    <source>
        <dbReference type="ARBA" id="ARBA00017575"/>
    </source>
</evidence>
<gene>
    <name evidence="25" type="ORF">SG34_004295</name>
</gene>
<dbReference type="KEGG" id="tvd:SG34_004295"/>
<evidence type="ECO:0000256" key="9">
    <source>
        <dbReference type="ARBA" id="ARBA00022692"/>
    </source>
</evidence>
<dbReference type="InterPro" id="IPR000829">
    <property type="entry name" value="DAGK"/>
</dbReference>
<keyword evidence="14 23" id="KW-0460">Magnesium</keyword>
<feature type="binding site" evidence="21">
    <location>
        <position position="58"/>
    </location>
    <ligand>
        <name>substrate</name>
    </ligand>
</feature>
<comment type="similarity">
    <text evidence="2 24">Belongs to the bacterial diacylglycerol kinase family.</text>
</comment>
<keyword evidence="17 24" id="KW-0472">Membrane</keyword>
<dbReference type="RefSeq" id="WP_044838649.1">
    <property type="nucleotide sequence ID" value="NZ_CP059733.1"/>
</dbReference>
<keyword evidence="26" id="KW-1185">Reference proteome</keyword>
<evidence type="ECO:0000256" key="1">
    <source>
        <dbReference type="ARBA" id="ARBA00004429"/>
    </source>
</evidence>
<feature type="binding site" evidence="22">
    <location>
        <position position="79"/>
    </location>
    <ligand>
        <name>ATP</name>
        <dbReference type="ChEBI" id="CHEBI:30616"/>
    </ligand>
</feature>
<dbReference type="CDD" id="cd14264">
    <property type="entry name" value="DAGK_IM"/>
    <property type="match status" value="1"/>
</dbReference>
<keyword evidence="9 24" id="KW-0812">Transmembrane</keyword>
<feature type="transmembrane region" description="Helical" evidence="24">
    <location>
        <begin position="61"/>
        <end position="78"/>
    </location>
</feature>
<comment type="catalytic activity">
    <reaction evidence="24">
        <text>a 1,2-diacyl-sn-glycerol + ATP = a 1,2-diacyl-sn-glycero-3-phosphate + ADP + H(+)</text>
        <dbReference type="Rhea" id="RHEA:10272"/>
        <dbReference type="ChEBI" id="CHEBI:15378"/>
        <dbReference type="ChEBI" id="CHEBI:17815"/>
        <dbReference type="ChEBI" id="CHEBI:30616"/>
        <dbReference type="ChEBI" id="CHEBI:58608"/>
        <dbReference type="ChEBI" id="CHEBI:456216"/>
        <dbReference type="EC" id="2.7.1.107"/>
    </reaction>
</comment>
<feature type="binding site" evidence="23">
    <location>
        <position position="31"/>
    </location>
    <ligand>
        <name>a divalent metal cation</name>
        <dbReference type="ChEBI" id="CHEBI:60240"/>
    </ligand>
</feature>
<evidence type="ECO:0000256" key="10">
    <source>
        <dbReference type="ARBA" id="ARBA00022723"/>
    </source>
</evidence>
<comment type="cofactor">
    <cofactor evidence="23">
        <name>Mg(2+)</name>
        <dbReference type="ChEBI" id="CHEBI:18420"/>
    </cofactor>
    <text evidence="23">Mn(2+), Zn(2+), Cd(2+) and Co(2+) support activity to lesser extents.</text>
</comment>
<dbReference type="GO" id="GO:0046872">
    <property type="term" value="F:metal ion binding"/>
    <property type="evidence" value="ECO:0007669"/>
    <property type="project" value="UniProtKB-KW"/>
</dbReference>
<keyword evidence="7 24" id="KW-0997">Cell inner membrane</keyword>
<keyword evidence="19 24" id="KW-1208">Phospholipid metabolism</keyword>
<feature type="binding site" evidence="22">
    <location>
        <begin position="97"/>
        <end position="98"/>
    </location>
    <ligand>
        <name>ATP</name>
        <dbReference type="ChEBI" id="CHEBI:30616"/>
    </ligand>
</feature>
<evidence type="ECO:0000256" key="16">
    <source>
        <dbReference type="ARBA" id="ARBA00023098"/>
    </source>
</evidence>
<evidence type="ECO:0000256" key="19">
    <source>
        <dbReference type="ARBA" id="ARBA00023264"/>
    </source>
</evidence>
<dbReference type="GO" id="GO:0005886">
    <property type="term" value="C:plasma membrane"/>
    <property type="evidence" value="ECO:0007669"/>
    <property type="project" value="UniProtKB-SubCell"/>
</dbReference>
<dbReference type="EMBL" id="CP059733">
    <property type="protein sequence ID" value="WDE06159.1"/>
    <property type="molecule type" value="Genomic_DNA"/>
</dbReference>
<evidence type="ECO:0000256" key="23">
    <source>
        <dbReference type="PIRSR" id="PIRSR600829-4"/>
    </source>
</evidence>
<dbReference type="InterPro" id="IPR033718">
    <property type="entry name" value="DAGK_prok"/>
</dbReference>
<feature type="binding site" evidence="21">
    <location>
        <position position="12"/>
    </location>
    <ligand>
        <name>substrate</name>
    </ligand>
</feature>
<evidence type="ECO:0000313" key="25">
    <source>
        <dbReference type="EMBL" id="WDE06159.1"/>
    </source>
</evidence>
<evidence type="ECO:0000313" key="26">
    <source>
        <dbReference type="Proteomes" id="UP000032352"/>
    </source>
</evidence>
<dbReference type="GO" id="GO:0004143">
    <property type="term" value="F:ATP-dependent diacylglycerol kinase activity"/>
    <property type="evidence" value="ECO:0007669"/>
    <property type="project" value="UniProtKB-EC"/>
</dbReference>
<name>A0AAE9Z505_9GAMM</name>
<keyword evidence="13 22" id="KW-0067">ATP-binding</keyword>
<feature type="binding site" evidence="22">
    <location>
        <begin position="88"/>
        <end position="90"/>
    </location>
    <ligand>
        <name>ATP</name>
        <dbReference type="ChEBI" id="CHEBI:30616"/>
    </ligand>
</feature>
<evidence type="ECO:0000256" key="2">
    <source>
        <dbReference type="ARBA" id="ARBA00005967"/>
    </source>
</evidence>
<evidence type="ECO:0000256" key="12">
    <source>
        <dbReference type="ARBA" id="ARBA00022777"/>
    </source>
</evidence>
<comment type="subcellular location">
    <subcellularLocation>
        <location evidence="1 24">Cell inner membrane</location>
        <topology evidence="1 24">Multi-pass membrane protein</topology>
    </subcellularLocation>
</comment>
<proteinExistence type="inferred from homology"/>
<feature type="transmembrane region" description="Helical" evidence="24">
    <location>
        <begin position="38"/>
        <end position="55"/>
    </location>
</feature>
<feature type="binding site" evidence="21">
    <location>
        <begin position="33"/>
        <end position="37"/>
    </location>
    <ligand>
        <name>substrate</name>
    </ligand>
</feature>
<sequence length="121" mass="13188">MNYQQKPKGLKRIYLAAGHSARAFNWLLKNETAFKQEILGAAVLVAISLWLELALVERLMLWLSILFVIFAEVVNTGIEAAIDRIGPEHHPLSGLAKDLGSLAVTISLIIAAAVWLAVLAS</sequence>
<feature type="binding site" evidence="21">
    <location>
        <position position="101"/>
    </location>
    <ligand>
        <name>substrate</name>
    </ligand>
</feature>
<evidence type="ECO:0000256" key="22">
    <source>
        <dbReference type="PIRSR" id="PIRSR600829-3"/>
    </source>
</evidence>
<evidence type="ECO:0000256" key="8">
    <source>
        <dbReference type="ARBA" id="ARBA00022679"/>
    </source>
</evidence>
<dbReference type="EC" id="2.7.1.107" evidence="3 24"/>
<dbReference type="PANTHER" id="PTHR34299">
    <property type="entry name" value="DIACYLGLYCEROL KINASE"/>
    <property type="match status" value="1"/>
</dbReference>
<keyword evidence="12 24" id="KW-0418">Kinase</keyword>
<evidence type="ECO:0000256" key="24">
    <source>
        <dbReference type="RuleBase" id="RU363065"/>
    </source>
</evidence>
<dbReference type="Pfam" id="PF01219">
    <property type="entry name" value="DAGK_prokar"/>
    <property type="match status" value="1"/>
</dbReference>
<evidence type="ECO:0000256" key="5">
    <source>
        <dbReference type="ARBA" id="ARBA00022475"/>
    </source>
</evidence>
<keyword evidence="18" id="KW-0594">Phospholipid biosynthesis</keyword>
<feature type="transmembrane region" description="Helical" evidence="24">
    <location>
        <begin position="99"/>
        <end position="120"/>
    </location>
</feature>
<dbReference type="Proteomes" id="UP000032352">
    <property type="component" value="Chromosome"/>
</dbReference>
<dbReference type="GO" id="GO:0005524">
    <property type="term" value="F:ATP binding"/>
    <property type="evidence" value="ECO:0007669"/>
    <property type="project" value="UniProtKB-KW"/>
</dbReference>
<keyword evidence="10 23" id="KW-0479">Metal-binding</keyword>
<dbReference type="InterPro" id="IPR036945">
    <property type="entry name" value="DAGK_sf"/>
</dbReference>
<keyword evidence="5" id="KW-1003">Cell membrane</keyword>
<evidence type="ECO:0000256" key="13">
    <source>
        <dbReference type="ARBA" id="ARBA00022840"/>
    </source>
</evidence>
<evidence type="ECO:0000256" key="3">
    <source>
        <dbReference type="ARBA" id="ARBA00012133"/>
    </source>
</evidence>
<dbReference type="AlphaFoldDB" id="A0AAE9Z505"/>
<keyword evidence="6" id="KW-0444">Lipid biosynthesis</keyword>
<evidence type="ECO:0000256" key="18">
    <source>
        <dbReference type="ARBA" id="ARBA00023209"/>
    </source>
</evidence>
<keyword evidence="11 22" id="KW-0547">Nucleotide-binding</keyword>
<dbReference type="Gene3D" id="1.10.287.3610">
    <property type="match status" value="1"/>
</dbReference>
<keyword evidence="8 24" id="KW-0808">Transferase</keyword>
<evidence type="ECO:0000256" key="7">
    <source>
        <dbReference type="ARBA" id="ARBA00022519"/>
    </source>
</evidence>
<evidence type="ECO:0000256" key="15">
    <source>
        <dbReference type="ARBA" id="ARBA00022989"/>
    </source>
</evidence>